<dbReference type="OrthoDB" id="6507315at2759"/>
<keyword evidence="5 10" id="KW-0238">DNA-binding</keyword>
<dbReference type="GO" id="GO:0030182">
    <property type="term" value="P:neuron differentiation"/>
    <property type="evidence" value="ECO:0007669"/>
    <property type="project" value="TreeGrafter"/>
</dbReference>
<dbReference type="SMART" id="SM00132">
    <property type="entry name" value="LIM"/>
    <property type="match status" value="1"/>
</dbReference>
<evidence type="ECO:0000256" key="4">
    <source>
        <dbReference type="ARBA" id="ARBA00023038"/>
    </source>
</evidence>
<feature type="domain" description="LIM zinc-binding" evidence="9">
    <location>
        <begin position="30"/>
        <end position="91"/>
    </location>
</feature>
<reference evidence="10 11" key="1">
    <citation type="journal article" date="2018" name="Gigascience">
        <title>Genomes of trombidid mites reveal novel predicted allergens and laterally-transferred genes associated with secondary metabolism.</title>
        <authorList>
            <person name="Dong X."/>
            <person name="Chaisiri K."/>
            <person name="Xia D."/>
            <person name="Armstrong S.D."/>
            <person name="Fang Y."/>
            <person name="Donnelly M.J."/>
            <person name="Kadowaki T."/>
            <person name="McGarry J.W."/>
            <person name="Darby A.C."/>
            <person name="Makepeace B.L."/>
        </authorList>
    </citation>
    <scope>NUCLEOTIDE SEQUENCE [LARGE SCALE GENOMIC DNA]</scope>
    <source>
        <strain evidence="10">UoL-UT</strain>
    </source>
</reference>
<evidence type="ECO:0000313" key="10">
    <source>
        <dbReference type="EMBL" id="RWS23911.1"/>
    </source>
</evidence>
<dbReference type="AlphaFoldDB" id="A0A443S8S2"/>
<organism evidence="10 11">
    <name type="scientific">Leptotrombidium deliense</name>
    <dbReference type="NCBI Taxonomy" id="299467"/>
    <lineage>
        <taxon>Eukaryota</taxon>
        <taxon>Metazoa</taxon>
        <taxon>Ecdysozoa</taxon>
        <taxon>Arthropoda</taxon>
        <taxon>Chelicerata</taxon>
        <taxon>Arachnida</taxon>
        <taxon>Acari</taxon>
        <taxon>Acariformes</taxon>
        <taxon>Trombidiformes</taxon>
        <taxon>Prostigmata</taxon>
        <taxon>Anystina</taxon>
        <taxon>Parasitengona</taxon>
        <taxon>Trombiculoidea</taxon>
        <taxon>Trombiculidae</taxon>
        <taxon>Leptotrombidium</taxon>
    </lineage>
</organism>
<evidence type="ECO:0000256" key="5">
    <source>
        <dbReference type="ARBA" id="ARBA00023125"/>
    </source>
</evidence>
<keyword evidence="4 8" id="KW-0440">LIM domain</keyword>
<keyword evidence="7" id="KW-0539">Nucleus</keyword>
<dbReference type="PANTHER" id="PTHR24208">
    <property type="entry name" value="LIM/HOMEOBOX PROTEIN LHX"/>
    <property type="match status" value="1"/>
</dbReference>
<dbReference type="GO" id="GO:0005634">
    <property type="term" value="C:nucleus"/>
    <property type="evidence" value="ECO:0007669"/>
    <property type="project" value="UniProtKB-SubCell"/>
</dbReference>
<dbReference type="GO" id="GO:0000977">
    <property type="term" value="F:RNA polymerase II transcription regulatory region sequence-specific DNA binding"/>
    <property type="evidence" value="ECO:0007669"/>
    <property type="project" value="TreeGrafter"/>
</dbReference>
<keyword evidence="3 8" id="KW-0862">Zinc</keyword>
<evidence type="ECO:0000256" key="6">
    <source>
        <dbReference type="ARBA" id="ARBA00023155"/>
    </source>
</evidence>
<dbReference type="EMBL" id="NCKV01005682">
    <property type="protein sequence ID" value="RWS23911.1"/>
    <property type="molecule type" value="Genomic_DNA"/>
</dbReference>
<evidence type="ECO:0000256" key="3">
    <source>
        <dbReference type="ARBA" id="ARBA00022833"/>
    </source>
</evidence>
<name>A0A443S8S2_9ACAR</name>
<dbReference type="GO" id="GO:0000981">
    <property type="term" value="F:DNA-binding transcription factor activity, RNA polymerase II-specific"/>
    <property type="evidence" value="ECO:0007669"/>
    <property type="project" value="TreeGrafter"/>
</dbReference>
<evidence type="ECO:0000313" key="11">
    <source>
        <dbReference type="Proteomes" id="UP000288716"/>
    </source>
</evidence>
<evidence type="ECO:0000259" key="9">
    <source>
        <dbReference type="PROSITE" id="PS50023"/>
    </source>
</evidence>
<keyword evidence="2 8" id="KW-0479">Metal-binding</keyword>
<dbReference type="PROSITE" id="PS00478">
    <property type="entry name" value="LIM_DOMAIN_1"/>
    <property type="match status" value="1"/>
</dbReference>
<dbReference type="SUPFAM" id="SSF57716">
    <property type="entry name" value="Glucocorticoid receptor-like (DNA-binding domain)"/>
    <property type="match status" value="2"/>
</dbReference>
<evidence type="ECO:0000256" key="7">
    <source>
        <dbReference type="ARBA" id="ARBA00023242"/>
    </source>
</evidence>
<dbReference type="STRING" id="299467.A0A443S8S2"/>
<dbReference type="PROSITE" id="PS50023">
    <property type="entry name" value="LIM_DOMAIN_2"/>
    <property type="match status" value="1"/>
</dbReference>
<dbReference type="FunFam" id="2.10.110.10:FF:000033">
    <property type="entry name" value="LIM/homeobox protein Lhx9 isoform X2"/>
    <property type="match status" value="1"/>
</dbReference>
<comment type="subcellular location">
    <subcellularLocation>
        <location evidence="1">Nucleus</location>
    </subcellularLocation>
</comment>
<dbReference type="PANTHER" id="PTHR24208:SF168">
    <property type="entry name" value="PROTEIN APTEROUS"/>
    <property type="match status" value="1"/>
</dbReference>
<sequence length="96" mass="11063">MPVIASPIGDEFKAVLGSNNIARPNLDPVNECAACGSVIADRFYLLAVDRKWHEKCLQCYHCKKPLEDQEKCYCREGQIYCRDDYFNDALRCENNR</sequence>
<comment type="caution">
    <text evidence="10">The sequence shown here is derived from an EMBL/GenBank/DDBJ whole genome shotgun (WGS) entry which is preliminary data.</text>
</comment>
<protein>
    <submittedName>
        <fullName evidence="10">Lim homeobox protein-like protein</fullName>
    </submittedName>
</protein>
<dbReference type="Pfam" id="PF00412">
    <property type="entry name" value="LIM"/>
    <property type="match status" value="1"/>
</dbReference>
<keyword evidence="6 10" id="KW-0371">Homeobox</keyword>
<dbReference type="GO" id="GO:0046872">
    <property type="term" value="F:metal ion binding"/>
    <property type="evidence" value="ECO:0007669"/>
    <property type="project" value="UniProtKB-KW"/>
</dbReference>
<gene>
    <name evidence="10" type="ORF">B4U80_09575</name>
</gene>
<dbReference type="InterPro" id="IPR050453">
    <property type="entry name" value="LIM_Homeobox_TF"/>
</dbReference>
<evidence type="ECO:0000256" key="2">
    <source>
        <dbReference type="ARBA" id="ARBA00022723"/>
    </source>
</evidence>
<evidence type="ECO:0000256" key="8">
    <source>
        <dbReference type="PROSITE-ProRule" id="PRU00125"/>
    </source>
</evidence>
<dbReference type="VEuPathDB" id="VectorBase:LDEU008129"/>
<dbReference type="Gene3D" id="2.10.110.10">
    <property type="entry name" value="Cysteine Rich Protein"/>
    <property type="match status" value="1"/>
</dbReference>
<evidence type="ECO:0000256" key="1">
    <source>
        <dbReference type="ARBA" id="ARBA00004123"/>
    </source>
</evidence>
<keyword evidence="11" id="KW-1185">Reference proteome</keyword>
<dbReference type="Proteomes" id="UP000288716">
    <property type="component" value="Unassembled WGS sequence"/>
</dbReference>
<accession>A0A443S8S2</accession>
<proteinExistence type="predicted"/>
<dbReference type="InterPro" id="IPR001781">
    <property type="entry name" value="Znf_LIM"/>
</dbReference>